<dbReference type="SUPFAM" id="SSF52540">
    <property type="entry name" value="P-loop containing nucleoside triphosphate hydrolases"/>
    <property type="match status" value="1"/>
</dbReference>
<keyword evidence="1" id="KW-0677">Repeat</keyword>
<name>A0A8K0RMX4_9HYPO</name>
<dbReference type="InterPro" id="IPR007111">
    <property type="entry name" value="NACHT_NTPase"/>
</dbReference>
<keyword evidence="4" id="KW-1185">Reference proteome</keyword>
<dbReference type="AlphaFoldDB" id="A0A8K0RMX4"/>
<reference evidence="3" key="1">
    <citation type="journal article" date="2021" name="Nat. Commun.">
        <title>Genetic determinants of endophytism in the Arabidopsis root mycobiome.</title>
        <authorList>
            <person name="Mesny F."/>
            <person name="Miyauchi S."/>
            <person name="Thiergart T."/>
            <person name="Pickel B."/>
            <person name="Atanasova L."/>
            <person name="Karlsson M."/>
            <person name="Huettel B."/>
            <person name="Barry K.W."/>
            <person name="Haridas S."/>
            <person name="Chen C."/>
            <person name="Bauer D."/>
            <person name="Andreopoulos W."/>
            <person name="Pangilinan J."/>
            <person name="LaButti K."/>
            <person name="Riley R."/>
            <person name="Lipzen A."/>
            <person name="Clum A."/>
            <person name="Drula E."/>
            <person name="Henrissat B."/>
            <person name="Kohler A."/>
            <person name="Grigoriev I.V."/>
            <person name="Martin F.M."/>
            <person name="Hacquard S."/>
        </authorList>
    </citation>
    <scope>NUCLEOTIDE SEQUENCE</scope>
    <source>
        <strain evidence="3">MPI-SDFR-AT-0068</strain>
    </source>
</reference>
<gene>
    <name evidence="3" type="ORF">BKA59DRAFT_517464</name>
</gene>
<accession>A0A8K0RMX4</accession>
<evidence type="ECO:0000313" key="3">
    <source>
        <dbReference type="EMBL" id="KAH7233034.1"/>
    </source>
</evidence>
<dbReference type="Pfam" id="PF24883">
    <property type="entry name" value="NPHP3_N"/>
    <property type="match status" value="1"/>
</dbReference>
<dbReference type="PROSITE" id="PS50837">
    <property type="entry name" value="NACHT"/>
    <property type="match status" value="1"/>
</dbReference>
<dbReference type="OrthoDB" id="5086500at2759"/>
<dbReference type="Proteomes" id="UP000813427">
    <property type="component" value="Unassembled WGS sequence"/>
</dbReference>
<feature type="domain" description="NACHT" evidence="2">
    <location>
        <begin position="275"/>
        <end position="437"/>
    </location>
</feature>
<dbReference type="PANTHER" id="PTHR10039">
    <property type="entry name" value="AMELOGENIN"/>
    <property type="match status" value="1"/>
</dbReference>
<sequence length="955" mass="109195">MSGFEALGMACAIFQTINFAHETTRFCMDVYRGQKSPDSTLEENAIAMKQAAGQVKASCCTAATPEEQCLIDVAEKCITAASRISDEVQKITRLHKKGDLIAAVRSGLRSWRKRSQMNDLDNSLRRYTDTMQTLLISRVCDQGKASELKQYGYTKLEDLLRVEGTRTRDHVTDEATRTVDSVTAYVAKQEQDQETRHAIFKKRQRFLNSFRFDEINQRKSDITDPEDAIFNRIFQSFENTAESKETTVPTTSDTRLEEIDTVWHSFTDWLKSDEYLFWIQGKPGSGKSTLVKFITSQDATQTLLDQGNPNTKILSHFFWKPGTSLQNGIKGFYCSILYQLAEYSEGLADRIMDEVPAAASKESYHDWSVRELERLLLVALNLAKDHQPLCIFVDGLDEFVDYDGGENLVQKVLNLKQFERVKICVASRAEPLLREQLDTVPGLKLHDLTAPEMRPWVQEKLIILETEGKLQSELSLRLTNMFLKKAEGVFLWIRIATQSVMRGLKNKDSENVLVSRLEQLPERLEDLYYDMWKRLGEDESIYRTSAATYLRFMIVNQSMRKRQKFFSPSFGILDTTSLAYIDYEWLRVISDTIESEIRTQCAGFLELRSTDIAAVYSPQMFETPTFAMEVNEIVFVHRTAHDFLIDTESGQKILSYSKVPDIDMEFLLTGGYLCFLRLLSNKFDGPILVRIALKGLTPLSVHQGSDEGMKKVKHLLSIVECFYNAGVLHSGFPQWPQPSFLAAIADFWAIFEWAIQDVDTDSATACIQSMPWHYLFQTLQNDFWPSLWKLLSKGADPCAITSYVVFITSGIHHGVRTTALWDLLYASLEENPADWPNDWSGMATAKEAISGMLEKCTGVEYCSFLSPRYTTQDHGHSLTEVVYEELPLSMFMNVSSPYDPTEQNHHPRLNFPELNNPESVLRFIAVETVDSGMRWFRVIDQEPFEDLNGMREFLL</sequence>
<dbReference type="PANTHER" id="PTHR10039:SF5">
    <property type="entry name" value="NACHT DOMAIN-CONTAINING PROTEIN"/>
    <property type="match status" value="1"/>
</dbReference>
<dbReference type="InterPro" id="IPR027417">
    <property type="entry name" value="P-loop_NTPase"/>
</dbReference>
<dbReference type="Pfam" id="PF25053">
    <property type="entry name" value="DUF7791"/>
    <property type="match status" value="1"/>
</dbReference>
<protein>
    <recommendedName>
        <fullName evidence="2">NACHT domain-containing protein</fullName>
    </recommendedName>
</protein>
<evidence type="ECO:0000259" key="2">
    <source>
        <dbReference type="PROSITE" id="PS50837"/>
    </source>
</evidence>
<comment type="caution">
    <text evidence="3">The sequence shown here is derived from an EMBL/GenBank/DDBJ whole genome shotgun (WGS) entry which is preliminary data.</text>
</comment>
<dbReference type="InterPro" id="IPR056884">
    <property type="entry name" value="NPHP3-like_N"/>
</dbReference>
<proteinExistence type="predicted"/>
<organism evidence="3 4">
    <name type="scientific">Fusarium tricinctum</name>
    <dbReference type="NCBI Taxonomy" id="61284"/>
    <lineage>
        <taxon>Eukaryota</taxon>
        <taxon>Fungi</taxon>
        <taxon>Dikarya</taxon>
        <taxon>Ascomycota</taxon>
        <taxon>Pezizomycotina</taxon>
        <taxon>Sordariomycetes</taxon>
        <taxon>Hypocreomycetidae</taxon>
        <taxon>Hypocreales</taxon>
        <taxon>Nectriaceae</taxon>
        <taxon>Fusarium</taxon>
        <taxon>Fusarium tricinctum species complex</taxon>
    </lineage>
</organism>
<evidence type="ECO:0000313" key="4">
    <source>
        <dbReference type="Proteomes" id="UP000813427"/>
    </source>
</evidence>
<dbReference type="EMBL" id="JAGPXF010000008">
    <property type="protein sequence ID" value="KAH7233034.1"/>
    <property type="molecule type" value="Genomic_DNA"/>
</dbReference>
<dbReference type="Gene3D" id="3.40.50.300">
    <property type="entry name" value="P-loop containing nucleotide triphosphate hydrolases"/>
    <property type="match status" value="1"/>
</dbReference>
<evidence type="ECO:0000256" key="1">
    <source>
        <dbReference type="ARBA" id="ARBA00022737"/>
    </source>
</evidence>
<dbReference type="InterPro" id="IPR056693">
    <property type="entry name" value="DUF7791"/>
</dbReference>